<accession>A0ABR7YIL9</accession>
<comment type="caution">
    <text evidence="1">The sequence shown here is derived from an EMBL/GenBank/DDBJ whole genome shotgun (WGS) entry which is preliminary data.</text>
</comment>
<protein>
    <recommendedName>
        <fullName evidence="3">DUF4145 domain-containing protein</fullName>
    </recommendedName>
</protein>
<proteinExistence type="predicted"/>
<reference evidence="1 2" key="1">
    <citation type="submission" date="2020-08" db="EMBL/GenBank/DDBJ databases">
        <title>Sphingobacterium sp. DN04309 isolated from aquaculture water.</title>
        <authorList>
            <person name="Zhang M."/>
        </authorList>
    </citation>
    <scope>NUCLEOTIDE SEQUENCE [LARGE SCALE GENOMIC DNA]</scope>
    <source>
        <strain evidence="1 2">DN04309</strain>
    </source>
</reference>
<organism evidence="1 2">
    <name type="scientific">Sphingobacterium litopenaei</name>
    <dbReference type="NCBI Taxonomy" id="2763500"/>
    <lineage>
        <taxon>Bacteria</taxon>
        <taxon>Pseudomonadati</taxon>
        <taxon>Bacteroidota</taxon>
        <taxon>Sphingobacteriia</taxon>
        <taxon>Sphingobacteriales</taxon>
        <taxon>Sphingobacteriaceae</taxon>
        <taxon>Sphingobacterium</taxon>
    </lineage>
</organism>
<dbReference type="RefSeq" id="WP_165291913.1">
    <property type="nucleotide sequence ID" value="NZ_JACOIJ010000067.1"/>
</dbReference>
<name>A0ABR7YIL9_9SPHI</name>
<evidence type="ECO:0000313" key="1">
    <source>
        <dbReference type="EMBL" id="MBD1431162.1"/>
    </source>
</evidence>
<dbReference type="EMBL" id="JACOIJ010000067">
    <property type="protein sequence ID" value="MBD1431162.1"/>
    <property type="molecule type" value="Genomic_DNA"/>
</dbReference>
<evidence type="ECO:0000313" key="2">
    <source>
        <dbReference type="Proteomes" id="UP000651271"/>
    </source>
</evidence>
<gene>
    <name evidence="1" type="ORF">H8B04_16695</name>
</gene>
<evidence type="ECO:0008006" key="3">
    <source>
        <dbReference type="Google" id="ProtNLM"/>
    </source>
</evidence>
<keyword evidence="2" id="KW-1185">Reference proteome</keyword>
<sequence length="193" mass="21733">MKNELIAICDNCSTIFSANNFIGGNGTFNISFTNCKYGPCPNCGGIGNLPDGEYRLSDNIIKFIKGPNFSLNIVYELKAYFEKLNINENLEKQKNQIISDVNKISPDFASVISTNSSIDYHKWIGTILAILSFIISFQQAYLKDNDSLSNEIVLELLKQNNSYQNIITQNTNQLSKNDSLINNIKKNALKKDW</sequence>
<dbReference type="Proteomes" id="UP000651271">
    <property type="component" value="Unassembled WGS sequence"/>
</dbReference>